<dbReference type="EMBL" id="GBHO01021310">
    <property type="protein sequence ID" value="JAG22294.1"/>
    <property type="molecule type" value="Transcribed_RNA"/>
</dbReference>
<dbReference type="InterPro" id="IPR036397">
    <property type="entry name" value="RNaseH_sf"/>
</dbReference>
<dbReference type="Pfam" id="PF00075">
    <property type="entry name" value="RNase_H"/>
    <property type="match status" value="1"/>
</dbReference>
<dbReference type="SUPFAM" id="SSF53098">
    <property type="entry name" value="Ribonuclease H-like"/>
    <property type="match status" value="1"/>
</dbReference>
<reference evidence="3" key="1">
    <citation type="journal article" date="2014" name="PLoS ONE">
        <title>Transcriptome-Based Identification of ABC Transporters in the Western Tarnished Plant Bug Lygus hesperus.</title>
        <authorList>
            <person name="Hull J.J."/>
            <person name="Chaney K."/>
            <person name="Geib S.M."/>
            <person name="Fabrick J.A."/>
            <person name="Brent C.S."/>
            <person name="Walsh D."/>
            <person name="Lavine L.C."/>
        </authorList>
    </citation>
    <scope>NUCLEOTIDE SEQUENCE</scope>
</reference>
<protein>
    <submittedName>
        <fullName evidence="3">Ribonuclease H</fullName>
    </submittedName>
</protein>
<reference evidence="4" key="3">
    <citation type="submission" date="2014-09" db="EMBL/GenBank/DDBJ databases">
        <authorList>
            <person name="Magalhaes I.L.F."/>
            <person name="Oliveira U."/>
            <person name="Santos F.R."/>
            <person name="Vidigal T.H.D.A."/>
            <person name="Brescovit A.D."/>
            <person name="Santos A.J."/>
        </authorList>
    </citation>
    <scope>NUCLEOTIDE SEQUENCE</scope>
</reference>
<dbReference type="EMBL" id="GBHO01021309">
    <property type="protein sequence ID" value="JAG22295.1"/>
    <property type="molecule type" value="Transcribed_RNA"/>
</dbReference>
<dbReference type="Gene3D" id="3.30.420.10">
    <property type="entry name" value="Ribonuclease H-like superfamily/Ribonuclease H"/>
    <property type="match status" value="1"/>
</dbReference>
<dbReference type="EMBL" id="GBRD01003699">
    <property type="protein sequence ID" value="JAG62122.1"/>
    <property type="molecule type" value="Transcribed_RNA"/>
</dbReference>
<gene>
    <name evidence="3" type="primary">rnhA_4</name>
    <name evidence="2" type="synonym">rnhA_1</name>
    <name evidence="2" type="ORF">CM83_58223</name>
    <name evidence="3" type="ORF">CM83_58224</name>
</gene>
<evidence type="ECO:0000313" key="3">
    <source>
        <dbReference type="EMBL" id="JAG22295.1"/>
    </source>
</evidence>
<dbReference type="AlphaFoldDB" id="A0A0A9XYD7"/>
<evidence type="ECO:0000313" key="2">
    <source>
        <dbReference type="EMBL" id="JAG22294.1"/>
    </source>
</evidence>
<dbReference type="GO" id="GO:0003676">
    <property type="term" value="F:nucleic acid binding"/>
    <property type="evidence" value="ECO:0007669"/>
    <property type="project" value="InterPro"/>
</dbReference>
<reference evidence="3" key="2">
    <citation type="submission" date="2014-07" db="EMBL/GenBank/DDBJ databases">
        <authorList>
            <person name="Hull J."/>
        </authorList>
    </citation>
    <scope>NUCLEOTIDE SEQUENCE</scope>
</reference>
<sequence length="140" mass="15232">MEGKAGAGFSGVQPRREASWPLGLHVTVYQAELSAIRECAAESLRRNVRSRDIRIFSDNQAALKGLASVQTRSCPVKECLEAMNFLGRENKVTLMWVPGHSGVEGNERPDELARQGAEGNFVGQEPVLGYARIELCCGDG</sequence>
<dbReference type="InterPro" id="IPR012337">
    <property type="entry name" value="RNaseH-like_sf"/>
</dbReference>
<evidence type="ECO:0000259" key="1">
    <source>
        <dbReference type="PROSITE" id="PS50879"/>
    </source>
</evidence>
<accession>A0A0A9XYD7</accession>
<dbReference type="GO" id="GO:0004523">
    <property type="term" value="F:RNA-DNA hybrid ribonuclease activity"/>
    <property type="evidence" value="ECO:0007669"/>
    <property type="project" value="InterPro"/>
</dbReference>
<dbReference type="InterPro" id="IPR002156">
    <property type="entry name" value="RNaseH_domain"/>
</dbReference>
<evidence type="ECO:0000313" key="4">
    <source>
        <dbReference type="EMBL" id="JAG56214.1"/>
    </source>
</evidence>
<dbReference type="CDD" id="cd09276">
    <property type="entry name" value="Rnase_HI_RT_non_LTR"/>
    <property type="match status" value="1"/>
</dbReference>
<feature type="domain" description="RNase H type-1" evidence="1">
    <location>
        <begin position="1"/>
        <end position="118"/>
    </location>
</feature>
<proteinExistence type="predicted"/>
<dbReference type="EMBL" id="GBRD01009610">
    <property type="protein sequence ID" value="JAG56214.1"/>
    <property type="molecule type" value="Transcribed_RNA"/>
</dbReference>
<dbReference type="PROSITE" id="PS50879">
    <property type="entry name" value="RNASE_H_1"/>
    <property type="match status" value="1"/>
</dbReference>
<organism evidence="3">
    <name type="scientific">Lygus hesperus</name>
    <name type="common">Western plant bug</name>
    <dbReference type="NCBI Taxonomy" id="30085"/>
    <lineage>
        <taxon>Eukaryota</taxon>
        <taxon>Metazoa</taxon>
        <taxon>Ecdysozoa</taxon>
        <taxon>Arthropoda</taxon>
        <taxon>Hexapoda</taxon>
        <taxon>Insecta</taxon>
        <taxon>Pterygota</taxon>
        <taxon>Neoptera</taxon>
        <taxon>Paraneoptera</taxon>
        <taxon>Hemiptera</taxon>
        <taxon>Heteroptera</taxon>
        <taxon>Panheteroptera</taxon>
        <taxon>Cimicomorpha</taxon>
        <taxon>Miridae</taxon>
        <taxon>Mirini</taxon>
        <taxon>Lygus</taxon>
    </lineage>
</organism>
<name>A0A0A9XYD7_LYGHE</name>